<feature type="transmembrane region" description="Helical" evidence="1">
    <location>
        <begin position="41"/>
        <end position="60"/>
    </location>
</feature>
<dbReference type="RefSeq" id="WP_115831701.1">
    <property type="nucleotide sequence ID" value="NZ_QNUL01000011.1"/>
</dbReference>
<dbReference type="OrthoDB" id="1525231at2"/>
<dbReference type="AlphaFoldDB" id="A0A3D8YAT3"/>
<name>A0A3D8YAT3_9BACT</name>
<evidence type="ECO:0000313" key="3">
    <source>
        <dbReference type="Proteomes" id="UP000256373"/>
    </source>
</evidence>
<evidence type="ECO:0000256" key="1">
    <source>
        <dbReference type="SAM" id="Phobius"/>
    </source>
</evidence>
<dbReference type="Proteomes" id="UP000256373">
    <property type="component" value="Unassembled WGS sequence"/>
</dbReference>
<feature type="transmembrane region" description="Helical" evidence="1">
    <location>
        <begin position="81"/>
        <end position="101"/>
    </location>
</feature>
<keyword evidence="1" id="KW-0472">Membrane</keyword>
<organism evidence="2 3">
    <name type="scientific">Dyadobacter luteus</name>
    <dbReference type="NCBI Taxonomy" id="2259619"/>
    <lineage>
        <taxon>Bacteria</taxon>
        <taxon>Pseudomonadati</taxon>
        <taxon>Bacteroidota</taxon>
        <taxon>Cytophagia</taxon>
        <taxon>Cytophagales</taxon>
        <taxon>Spirosomataceae</taxon>
        <taxon>Dyadobacter</taxon>
    </lineage>
</organism>
<accession>A0A3D8YAT3</accession>
<sequence>MNLIIIIIVAAICQYFGPWWTAALIPFITLAWQPTATSFKAFATGFVAIAILWFGYGLYLHTSSEGAMSNRIAQIFSLPNGFLLLAVTTLVGGLVGGFAGLSGHLARKIW</sequence>
<reference evidence="2 3" key="1">
    <citation type="submission" date="2018-07" db="EMBL/GenBank/DDBJ databases">
        <title>Dyadobacter roseus sp. nov., isolated from rose rhizosphere soil.</title>
        <authorList>
            <person name="Chen L."/>
        </authorList>
    </citation>
    <scope>NUCLEOTIDE SEQUENCE [LARGE SCALE GENOMIC DNA]</scope>
    <source>
        <strain evidence="2 3">RS19</strain>
    </source>
</reference>
<keyword evidence="1" id="KW-1133">Transmembrane helix</keyword>
<dbReference type="EMBL" id="QNUL01000011">
    <property type="protein sequence ID" value="REA60386.1"/>
    <property type="molecule type" value="Genomic_DNA"/>
</dbReference>
<keyword evidence="1" id="KW-0812">Transmembrane</keyword>
<protein>
    <submittedName>
        <fullName evidence="2">Uncharacterized protein</fullName>
    </submittedName>
</protein>
<evidence type="ECO:0000313" key="2">
    <source>
        <dbReference type="EMBL" id="REA60386.1"/>
    </source>
</evidence>
<comment type="caution">
    <text evidence="2">The sequence shown here is derived from an EMBL/GenBank/DDBJ whole genome shotgun (WGS) entry which is preliminary data.</text>
</comment>
<gene>
    <name evidence="2" type="ORF">DSL64_14845</name>
</gene>
<keyword evidence="3" id="KW-1185">Reference proteome</keyword>
<proteinExistence type="predicted"/>